<feature type="region of interest" description="Disordered" evidence="1">
    <location>
        <begin position="31"/>
        <end position="50"/>
    </location>
</feature>
<sequence>MRSTTLVLMCIALLLAVFASADTHIRHGKNAVAQDPQGRHAQQYSPQHGNGGAYVARRQNFFRNVGNTFRSIGHHVKQKVQKVANWGRNVGQHINRGVQTAQRWIGRGQQVMDTVHRGKGLIQQVGGFFGRGLRDGQSKDNE</sequence>
<gene>
    <name evidence="3" type="ORF">H310_15070</name>
</gene>
<evidence type="ECO:0000313" key="3">
    <source>
        <dbReference type="EMBL" id="ETV90097.1"/>
    </source>
</evidence>
<dbReference type="VEuPathDB" id="FungiDB:H310_15070"/>
<name>A0A024T9S7_9STRA</name>
<protein>
    <submittedName>
        <fullName evidence="3">Uncharacterized protein</fullName>
    </submittedName>
</protein>
<evidence type="ECO:0000256" key="2">
    <source>
        <dbReference type="SAM" id="SignalP"/>
    </source>
</evidence>
<reference evidence="3" key="1">
    <citation type="submission" date="2013-12" db="EMBL/GenBank/DDBJ databases">
        <title>The Genome Sequence of Aphanomyces invadans NJM9701.</title>
        <authorList>
            <consortium name="The Broad Institute Genomics Platform"/>
            <person name="Russ C."/>
            <person name="Tyler B."/>
            <person name="van West P."/>
            <person name="Dieguez-Uribeondo J."/>
            <person name="Young S.K."/>
            <person name="Zeng Q."/>
            <person name="Gargeya S."/>
            <person name="Fitzgerald M."/>
            <person name="Abouelleil A."/>
            <person name="Alvarado L."/>
            <person name="Chapman S.B."/>
            <person name="Gainer-Dewar J."/>
            <person name="Goldberg J."/>
            <person name="Griggs A."/>
            <person name="Gujja S."/>
            <person name="Hansen M."/>
            <person name="Howarth C."/>
            <person name="Imamovic A."/>
            <person name="Ireland A."/>
            <person name="Larimer J."/>
            <person name="McCowan C."/>
            <person name="Murphy C."/>
            <person name="Pearson M."/>
            <person name="Poon T.W."/>
            <person name="Priest M."/>
            <person name="Roberts A."/>
            <person name="Saif S."/>
            <person name="Shea T."/>
            <person name="Sykes S."/>
            <person name="Wortman J."/>
            <person name="Nusbaum C."/>
            <person name="Birren B."/>
        </authorList>
    </citation>
    <scope>NUCLEOTIDE SEQUENCE [LARGE SCALE GENOMIC DNA]</scope>
    <source>
        <strain evidence="3">NJM9701</strain>
    </source>
</reference>
<feature type="chain" id="PRO_5001537404" evidence="2">
    <location>
        <begin position="22"/>
        <end position="142"/>
    </location>
</feature>
<dbReference type="GeneID" id="20092120"/>
<keyword evidence="2" id="KW-0732">Signal</keyword>
<proteinExistence type="predicted"/>
<dbReference type="EMBL" id="KI914108">
    <property type="protein sequence ID" value="ETV90097.1"/>
    <property type="molecule type" value="Genomic_DNA"/>
</dbReference>
<feature type="signal peptide" evidence="2">
    <location>
        <begin position="1"/>
        <end position="21"/>
    </location>
</feature>
<evidence type="ECO:0000256" key="1">
    <source>
        <dbReference type="SAM" id="MobiDB-lite"/>
    </source>
</evidence>
<dbReference type="RefSeq" id="XP_008881270.1">
    <property type="nucleotide sequence ID" value="XM_008883048.1"/>
</dbReference>
<accession>A0A024T9S7</accession>
<dbReference type="AlphaFoldDB" id="A0A024T9S7"/>
<organism evidence="3">
    <name type="scientific">Aphanomyces invadans</name>
    <dbReference type="NCBI Taxonomy" id="157072"/>
    <lineage>
        <taxon>Eukaryota</taxon>
        <taxon>Sar</taxon>
        <taxon>Stramenopiles</taxon>
        <taxon>Oomycota</taxon>
        <taxon>Saprolegniomycetes</taxon>
        <taxon>Saprolegniales</taxon>
        <taxon>Verrucalvaceae</taxon>
        <taxon>Aphanomyces</taxon>
    </lineage>
</organism>